<dbReference type="AlphaFoldDB" id="A0A2G9C531"/>
<reference evidence="2 3" key="1">
    <citation type="submission" date="2017-11" db="EMBL/GenBank/DDBJ databases">
        <title>Draft genome sequence of Mitsuaria sp. HWN-4.</title>
        <authorList>
            <person name="Gundlapally S.R."/>
        </authorList>
    </citation>
    <scope>NUCLEOTIDE SEQUENCE [LARGE SCALE GENOMIC DNA]</scope>
    <source>
        <strain evidence="2 3">HWN-4</strain>
    </source>
</reference>
<proteinExistence type="predicted"/>
<evidence type="ECO:0000313" key="2">
    <source>
        <dbReference type="EMBL" id="PIM51550.1"/>
    </source>
</evidence>
<accession>A0A2G9C531</accession>
<protein>
    <submittedName>
        <fullName evidence="2">PEP-CTERM sorting domain-containing protein</fullName>
    </submittedName>
</protein>
<dbReference type="Proteomes" id="UP000231501">
    <property type="component" value="Unassembled WGS sequence"/>
</dbReference>
<feature type="domain" description="Ice-binding protein C-terminal" evidence="1">
    <location>
        <begin position="146"/>
        <end position="171"/>
    </location>
</feature>
<organism evidence="2 3">
    <name type="scientific">Roseateles chitinivorans</name>
    <dbReference type="NCBI Taxonomy" id="2917965"/>
    <lineage>
        <taxon>Bacteria</taxon>
        <taxon>Pseudomonadati</taxon>
        <taxon>Pseudomonadota</taxon>
        <taxon>Betaproteobacteria</taxon>
        <taxon>Burkholderiales</taxon>
        <taxon>Sphaerotilaceae</taxon>
        <taxon>Roseateles</taxon>
    </lineage>
</organism>
<name>A0A2G9C531_9BURK</name>
<dbReference type="NCBIfam" id="TIGR02595">
    <property type="entry name" value="PEP_CTERM"/>
    <property type="match status" value="1"/>
</dbReference>
<dbReference type="InterPro" id="IPR013424">
    <property type="entry name" value="Ice-binding_C"/>
</dbReference>
<sequence>MGLGAAGAQATPVAVDVSGVQSMDLLGDAGNTVWWIDVGAHAVLNRLSWSITLEAFSPSLLAEMQLSFGASSGLDQVSFTPGGGDFLSGTSRYTGMLDLGGLGLSVGADGLLRLEFSEAFKDFAPGVADGRWLGGTLTFDVTRATAVPEPASLALSLAGLAAMAGLGAVRRRASRRPD</sequence>
<gene>
    <name evidence="2" type="ORF">CS062_19345</name>
</gene>
<comment type="caution">
    <text evidence="2">The sequence shown here is derived from an EMBL/GenBank/DDBJ whole genome shotgun (WGS) entry which is preliminary data.</text>
</comment>
<dbReference type="Pfam" id="PF07589">
    <property type="entry name" value="PEP-CTERM"/>
    <property type="match status" value="1"/>
</dbReference>
<keyword evidence="3" id="KW-1185">Reference proteome</keyword>
<dbReference type="OrthoDB" id="8755573at2"/>
<dbReference type="EMBL" id="PEOG01000061">
    <property type="protein sequence ID" value="PIM51550.1"/>
    <property type="molecule type" value="Genomic_DNA"/>
</dbReference>
<evidence type="ECO:0000313" key="3">
    <source>
        <dbReference type="Proteomes" id="UP000231501"/>
    </source>
</evidence>
<evidence type="ECO:0000259" key="1">
    <source>
        <dbReference type="Pfam" id="PF07589"/>
    </source>
</evidence>